<dbReference type="GO" id="GO:0005886">
    <property type="term" value="C:plasma membrane"/>
    <property type="evidence" value="ECO:0007669"/>
    <property type="project" value="InterPro"/>
</dbReference>
<evidence type="ECO:0000256" key="10">
    <source>
        <dbReference type="SAM" id="Phobius"/>
    </source>
</evidence>
<dbReference type="Gene3D" id="2.60.40.60">
    <property type="entry name" value="Cadherins"/>
    <property type="match status" value="9"/>
</dbReference>
<evidence type="ECO:0000313" key="13">
    <source>
        <dbReference type="RefSeq" id="XP_032805796.1"/>
    </source>
</evidence>
<dbReference type="InterPro" id="IPR015919">
    <property type="entry name" value="Cadherin-like_sf"/>
</dbReference>
<evidence type="ECO:0000256" key="3">
    <source>
        <dbReference type="ARBA" id="ARBA00022737"/>
    </source>
</evidence>
<dbReference type="FunFam" id="2.60.40.60:FF:000092">
    <property type="entry name" value="Protocadherin 8"/>
    <property type="match status" value="1"/>
</dbReference>
<evidence type="ECO:0000256" key="9">
    <source>
        <dbReference type="SAM" id="MobiDB-lite"/>
    </source>
</evidence>
<feature type="domain" description="Cadherin" evidence="11">
    <location>
        <begin position="391"/>
        <end position="498"/>
    </location>
</feature>
<dbReference type="RefSeq" id="XP_032805796.1">
    <property type="nucleotide sequence ID" value="XM_032949905.1"/>
</dbReference>
<feature type="region of interest" description="Disordered" evidence="9">
    <location>
        <begin position="1325"/>
        <end position="1353"/>
    </location>
</feature>
<evidence type="ECO:0000256" key="1">
    <source>
        <dbReference type="ARBA" id="ARBA00004167"/>
    </source>
</evidence>
<name>A0AAJ7SUF0_PETMA</name>
<evidence type="ECO:0000313" key="12">
    <source>
        <dbReference type="Proteomes" id="UP001318040"/>
    </source>
</evidence>
<feature type="domain" description="Cadherin" evidence="11">
    <location>
        <begin position="974"/>
        <end position="1075"/>
    </location>
</feature>
<evidence type="ECO:0000256" key="4">
    <source>
        <dbReference type="ARBA" id="ARBA00022837"/>
    </source>
</evidence>
<dbReference type="InterPro" id="IPR050174">
    <property type="entry name" value="Protocadherin/Cadherin-CA"/>
</dbReference>
<feature type="domain" description="Cadherin" evidence="11">
    <location>
        <begin position="499"/>
        <end position="604"/>
    </location>
</feature>
<evidence type="ECO:0000256" key="6">
    <source>
        <dbReference type="ARBA" id="ARBA00023136"/>
    </source>
</evidence>
<dbReference type="GO" id="GO:0007156">
    <property type="term" value="P:homophilic cell adhesion via plasma membrane adhesion molecules"/>
    <property type="evidence" value="ECO:0007669"/>
    <property type="project" value="InterPro"/>
</dbReference>
<dbReference type="Proteomes" id="UP001318040">
    <property type="component" value="Chromosome 8"/>
</dbReference>
<evidence type="ECO:0000256" key="8">
    <source>
        <dbReference type="PROSITE-ProRule" id="PRU00043"/>
    </source>
</evidence>
<evidence type="ECO:0000256" key="7">
    <source>
        <dbReference type="ARBA" id="ARBA00023180"/>
    </source>
</evidence>
<gene>
    <name evidence="13" type="primary">LOC116940289</name>
</gene>
<feature type="domain" description="Cadherin" evidence="11">
    <location>
        <begin position="161"/>
        <end position="265"/>
    </location>
</feature>
<dbReference type="SMART" id="SM00112">
    <property type="entry name" value="CA"/>
    <property type="match status" value="9"/>
</dbReference>
<dbReference type="Pfam" id="PF00028">
    <property type="entry name" value="Cadherin"/>
    <property type="match status" value="6"/>
</dbReference>
<comment type="subcellular location">
    <subcellularLocation>
        <location evidence="1">Membrane</location>
        <topology evidence="1">Single-pass membrane protein</topology>
    </subcellularLocation>
</comment>
<dbReference type="KEGG" id="pmrn:116940289"/>
<accession>A0AAJ7SUF0</accession>
<keyword evidence="4 8" id="KW-0106">Calcium</keyword>
<feature type="region of interest" description="Disordered" evidence="9">
    <location>
        <begin position="1225"/>
        <end position="1253"/>
    </location>
</feature>
<sequence>MSPLASARRFLIHLPRGARWPRRSQQYRGTGMPLALRICLLICLLHFVKGNTPPVFIGNPVFQIREDTPVGAIVFTVLAQDDDGDPIGYSLRGSEATRYFTINSATGVVTLKSTIDREEYATPAKNEQFTVEAVLTDGIYTVDRVLTILTVDVNDNFPEFKELPYQITLAEKKYVNEHFFRAIAEDKDGGNLGRVGYIMEVVPNISIFRIDANNGSLFINGELDYAENIVYQIKINASDKGDIPMSSAAILIVNVEDKPNLPPEFRNEIYQKNIMENSPVDTFVLSVTAVDGDKGINNQIEYELKGDMNGNFKINRATGEIQTAALIDRENTTYIQPGDTITFYVEASEVLSGDHNGPSTATATIIVTVMDVNDNEPTFYLKMADEPVGSINSTFNVHLPEESSPGSPISNLNMYIRDPDKRENGEVILSINTTVFEIVPSLIINEGPLTIRVKDASQLDYEEIQVLYVQVNATNGNFTTTAIVTINLVDINDNSPIFSAQEFYVNVSEGASDGDFIHIINATDKDSGRFAEISFSLSGATDVRDTFQVDNVTGALSVRDKRQLDRETKPVFYANVIAMDGGGRVSSVPLQINVLDVNDNIPRFQQMTYTAFYKENMVNDPILILATDKDEEGTQNSNITYSIFGGDDFSNFTIDATSGVLIVSGHLDAESMDPSLNGTFRLTVMAEDQGNPPLNSTVSVVVKVEDLNDETPVFTKPVYTASVPENAIAGHFVVSVHAPDSDVSPPNNRVSYSIFSGSRGNFLIRAVPIAVGSLDFIGNISVDSGNQLDYEADKIYTMVIVATDLGFPERSSSTTVTVLITDVNDETPEITNLPRSVNAFENGQPGAMVVNVTGFDKDTDADLKFFISDHFCYKGVISVNKSECARWFVINVTSGTVSYGDIEVDFEEITRVELTVVLIDLATVKSRNSTSGVLTINILDANDNDPIFQIKPSTGVIVAEIANDKYVFPEIWQATDRDEGENAKLRFSVTRLQLVQSNNITVEQDVNTFSMETQASDNTNQYTGSMGITRAINPAQDGRYIITVTVSDNGSPQRRTSTDFTAFLISETNKVKLDFDGSVQDIEAKKGQISINLQKTVYNSIVAITAIKAASTKQTREGNDKSVMEVYFYFSNGTAVSQERAVKVIQDSVGTEAVQKLIGLGMTGVGSGPTFEDPNIAQLRLLEILVISLAVVLLLILTVMITITVCMRRSYQRKLKSMTAMNRAKEVKSAPVQNGTQVPGTNMHATEKSNPLWNSPVYELPDLGYIEESDPDRKSINSLDENVLDASDLRMEETEMNVKQAPPTNHSHKNGESAHQNLLGVALQQRENDRSARDMKLPNLQGADNKALDTTDI</sequence>
<dbReference type="FunFam" id="2.60.40.60:FF:000168">
    <property type="entry name" value="Cadherin-related family member 2"/>
    <property type="match status" value="1"/>
</dbReference>
<dbReference type="CTD" id="54825"/>
<evidence type="ECO:0000259" key="11">
    <source>
        <dbReference type="PROSITE" id="PS50268"/>
    </source>
</evidence>
<dbReference type="GO" id="GO:0005509">
    <property type="term" value="F:calcium ion binding"/>
    <property type="evidence" value="ECO:0007669"/>
    <property type="project" value="UniProtKB-UniRule"/>
</dbReference>
<proteinExistence type="predicted"/>
<dbReference type="PROSITE" id="PS00232">
    <property type="entry name" value="CADHERIN_1"/>
    <property type="match status" value="3"/>
</dbReference>
<dbReference type="PANTHER" id="PTHR24028:SF328">
    <property type="entry name" value="CADHERIN-3"/>
    <property type="match status" value="1"/>
</dbReference>
<dbReference type="PROSITE" id="PS50268">
    <property type="entry name" value="CADHERIN_2"/>
    <property type="match status" value="9"/>
</dbReference>
<keyword evidence="12" id="KW-1185">Reference proteome</keyword>
<dbReference type="PANTHER" id="PTHR24028">
    <property type="entry name" value="CADHERIN-87A"/>
    <property type="match status" value="1"/>
</dbReference>
<evidence type="ECO:0000256" key="2">
    <source>
        <dbReference type="ARBA" id="ARBA00022692"/>
    </source>
</evidence>
<feature type="transmembrane region" description="Helical" evidence="10">
    <location>
        <begin position="1184"/>
        <end position="1207"/>
    </location>
</feature>
<dbReference type="CDD" id="cd11304">
    <property type="entry name" value="Cadherin_repeat"/>
    <property type="match status" value="9"/>
</dbReference>
<dbReference type="InterPro" id="IPR002126">
    <property type="entry name" value="Cadherin-like_dom"/>
</dbReference>
<dbReference type="InterPro" id="IPR020894">
    <property type="entry name" value="Cadherin_CS"/>
</dbReference>
<dbReference type="SUPFAM" id="SSF49313">
    <property type="entry name" value="Cadherin-like"/>
    <property type="match status" value="9"/>
</dbReference>
<feature type="compositionally biased region" description="Basic and acidic residues" evidence="9">
    <location>
        <begin position="1326"/>
        <end position="1336"/>
    </location>
</feature>
<protein>
    <submittedName>
        <fullName evidence="13">Cadherin-related family member 2-like isoform X1</fullName>
    </submittedName>
</protein>
<feature type="domain" description="Cadherin" evidence="11">
    <location>
        <begin position="605"/>
        <end position="714"/>
    </location>
</feature>
<feature type="domain" description="Cadherin" evidence="11">
    <location>
        <begin position="266"/>
        <end position="379"/>
    </location>
</feature>
<feature type="domain" description="Cadherin" evidence="11">
    <location>
        <begin position="62"/>
        <end position="160"/>
    </location>
</feature>
<organism evidence="12 13">
    <name type="scientific">Petromyzon marinus</name>
    <name type="common">Sea lamprey</name>
    <dbReference type="NCBI Taxonomy" id="7757"/>
    <lineage>
        <taxon>Eukaryota</taxon>
        <taxon>Metazoa</taxon>
        <taxon>Chordata</taxon>
        <taxon>Craniata</taxon>
        <taxon>Vertebrata</taxon>
        <taxon>Cyclostomata</taxon>
        <taxon>Hyperoartia</taxon>
        <taxon>Petromyzontiformes</taxon>
        <taxon>Petromyzontidae</taxon>
        <taxon>Petromyzon</taxon>
    </lineage>
</organism>
<feature type="domain" description="Cadherin" evidence="11">
    <location>
        <begin position="715"/>
        <end position="830"/>
    </location>
</feature>
<keyword evidence="7" id="KW-0325">Glycoprotein</keyword>
<dbReference type="FunFam" id="2.60.40.60:FF:000104">
    <property type="entry name" value="cadherin-23 isoform X1"/>
    <property type="match status" value="1"/>
</dbReference>
<keyword evidence="5 10" id="KW-1133">Transmembrane helix</keyword>
<dbReference type="PRINTS" id="PR00205">
    <property type="entry name" value="CADHERIN"/>
</dbReference>
<feature type="domain" description="Cadherin" evidence="11">
    <location>
        <begin position="831"/>
        <end position="948"/>
    </location>
</feature>
<dbReference type="FunFam" id="2.60.40.60:FF:000015">
    <property type="entry name" value="FAT atypical cadherin 1"/>
    <property type="match status" value="1"/>
</dbReference>
<feature type="compositionally biased region" description="Polar residues" evidence="9">
    <location>
        <begin position="1231"/>
        <end position="1253"/>
    </location>
</feature>
<keyword evidence="3" id="KW-0677">Repeat</keyword>
<keyword evidence="2 10" id="KW-0812">Transmembrane</keyword>
<reference evidence="13" key="1">
    <citation type="submission" date="2025-08" db="UniProtKB">
        <authorList>
            <consortium name="RefSeq"/>
        </authorList>
    </citation>
    <scope>IDENTIFICATION</scope>
    <source>
        <tissue evidence="13">Sperm</tissue>
    </source>
</reference>
<evidence type="ECO:0000256" key="5">
    <source>
        <dbReference type="ARBA" id="ARBA00022989"/>
    </source>
</evidence>
<keyword evidence="6 10" id="KW-0472">Membrane</keyword>